<gene>
    <name evidence="1" type="ORF">WKI67_11600</name>
</gene>
<reference evidence="1" key="1">
    <citation type="submission" date="2024-03" db="EMBL/GenBank/DDBJ databases">
        <title>Novel Streptomyces species of biotechnological and ecological value are a feature of Machair soil.</title>
        <authorList>
            <person name="Prole J.R."/>
            <person name="Goodfellow M."/>
            <person name="Allenby N."/>
            <person name="Ward A.C."/>
        </authorList>
    </citation>
    <scope>NUCLEOTIDE SEQUENCE</scope>
    <source>
        <strain evidence="1">MS2.AVA.5</strain>
    </source>
</reference>
<keyword evidence="2" id="KW-1185">Reference proteome</keyword>
<accession>A0ACC6PRR0</accession>
<comment type="caution">
    <text evidence="1">The sequence shown here is derived from an EMBL/GenBank/DDBJ whole genome shotgun (WGS) entry which is preliminary data.</text>
</comment>
<sequence length="523" mass="53214">MSTVSSARTLGKRIAVVGTLVAGLFLVFAGTAAAHPLGNFTVNRYDGLVVARGELRVDHVEDLAEIPTAQIDPAARTPEKLPAWADARCATAAREGRAEVNGRAVALRAGASRAEIRPGQAGLATLRLECELTAALPDGEAAVSFRAPGGDGGPGWREVTARGDRMTLAESDAPRESLSRRLSTYPEGRLASPPDRTKAALRVVPGGPALAADGDERGAGPASVLPRGADRWTQALTGLVERRDLTLPFAALALATAIALGAMHALAPGHGKTLMAAAAAAGGRNSVREVLTLGISVTVTHTLGVFALGALVAAGSAAAPSVVAWLGVASGALVALAGAALVLRAWRRRGGPPHHHHHGHGHAHDHGGTDAPGHDHGHAHSPGHSHGHAHHSHSHSHSHDHAHGLPGEKRRGLRGTLLLGFAGGMVPSPSAVVVLVGAAALGHAWFGFLLVLAYGAGLALTLAAAGFLVVRVGAGAAKRLAERRRPGGRVLALAHRAAPLGTAFVVFVLGCGLVFRGAAAAWS</sequence>
<proteinExistence type="predicted"/>
<evidence type="ECO:0000313" key="1">
    <source>
        <dbReference type="EMBL" id="MEJ8634031.1"/>
    </source>
</evidence>
<dbReference type="Proteomes" id="UP001377168">
    <property type="component" value="Unassembled WGS sequence"/>
</dbReference>
<dbReference type="EMBL" id="JBBKAJ010000022">
    <property type="protein sequence ID" value="MEJ8634031.1"/>
    <property type="molecule type" value="Genomic_DNA"/>
</dbReference>
<organism evidence="1 2">
    <name type="scientific">Streptomyces achmelvichensis</name>
    <dbReference type="NCBI Taxonomy" id="3134111"/>
    <lineage>
        <taxon>Bacteria</taxon>
        <taxon>Bacillati</taxon>
        <taxon>Actinomycetota</taxon>
        <taxon>Actinomycetes</taxon>
        <taxon>Kitasatosporales</taxon>
        <taxon>Streptomycetaceae</taxon>
        <taxon>Streptomyces</taxon>
    </lineage>
</organism>
<evidence type="ECO:0000313" key="2">
    <source>
        <dbReference type="Proteomes" id="UP001377168"/>
    </source>
</evidence>
<name>A0ACC6PRR0_9ACTN</name>
<protein>
    <submittedName>
        <fullName evidence="1">Nickel transporter</fullName>
    </submittedName>
</protein>